<organism evidence="4 5">
    <name type="scientific">Vibrio inusitatus NBRC 102082</name>
    <dbReference type="NCBI Taxonomy" id="1219070"/>
    <lineage>
        <taxon>Bacteria</taxon>
        <taxon>Pseudomonadati</taxon>
        <taxon>Pseudomonadota</taxon>
        <taxon>Gammaproteobacteria</taxon>
        <taxon>Vibrionales</taxon>
        <taxon>Vibrionaceae</taxon>
        <taxon>Vibrio</taxon>
    </lineage>
</organism>
<dbReference type="AlphaFoldDB" id="A0A4Y3I105"/>
<keyword evidence="2 3" id="KW-0378">Hydrolase</keyword>
<gene>
    <name evidence="4" type="ORF">VIN01S_34540</name>
</gene>
<comment type="function">
    <text evidence="3">Catalyzes the hydrolytic dehalogenation of small (S)-2-haloalkanoic acids to yield the corresponding (R)-2-hydroxyalkanoic acids.</text>
</comment>
<sequence length="227" mass="25187">MRDTILFDINETVLSLAPLKPKFAAYFGSADYTDTWFSMLLHSSTVAIATGVKSDFATLAKIALQSLASKKQIPLSEFQKTDLLSAFSNLSAHPDIKPALLLLRDNGYRTIALSNSSSQLITTQIKNAGLTEYFDEIISVEETESFKPCADVYHYAASKVNRSIEDLRLVATHDWDTHGAMTAGMRAAYINRNGAIYHPLYKKAEIVAGNMLQLAQEIVKIDNEFEK</sequence>
<dbReference type="PANTHER" id="PTHR43316:SF3">
    <property type="entry name" value="HALOACID DEHALOGENASE, TYPE II (AFU_ORTHOLOGUE AFUA_2G07750)-RELATED"/>
    <property type="match status" value="1"/>
</dbReference>
<dbReference type="NCBIfam" id="TIGR01493">
    <property type="entry name" value="HAD-SF-IA-v2"/>
    <property type="match status" value="1"/>
</dbReference>
<dbReference type="SFLD" id="SFLDS00003">
    <property type="entry name" value="Haloacid_Dehalogenase"/>
    <property type="match status" value="1"/>
</dbReference>
<dbReference type="InterPro" id="IPR023214">
    <property type="entry name" value="HAD_sf"/>
</dbReference>
<accession>A0A4Y3I105</accession>
<proteinExistence type="inferred from homology"/>
<comment type="catalytic activity">
    <reaction evidence="3">
        <text>an (S)-2-haloacid + H2O = a (2R)-2-hydroxycarboxylate + a halide anion + H(+)</text>
        <dbReference type="Rhea" id="RHEA:11192"/>
        <dbReference type="ChEBI" id="CHEBI:15377"/>
        <dbReference type="ChEBI" id="CHEBI:15378"/>
        <dbReference type="ChEBI" id="CHEBI:16042"/>
        <dbReference type="ChEBI" id="CHEBI:58314"/>
        <dbReference type="ChEBI" id="CHEBI:137405"/>
        <dbReference type="EC" id="3.8.1.2"/>
    </reaction>
</comment>
<dbReference type="RefSeq" id="WP_141347070.1">
    <property type="nucleotide sequence ID" value="NZ_BJLF01000022.1"/>
</dbReference>
<dbReference type="EC" id="3.8.1.2" evidence="3"/>
<evidence type="ECO:0000256" key="3">
    <source>
        <dbReference type="RuleBase" id="RU368077"/>
    </source>
</evidence>
<dbReference type="Gene3D" id="3.40.50.1000">
    <property type="entry name" value="HAD superfamily/HAD-like"/>
    <property type="match status" value="1"/>
</dbReference>
<evidence type="ECO:0000313" key="4">
    <source>
        <dbReference type="EMBL" id="GEA52650.1"/>
    </source>
</evidence>
<dbReference type="NCBIfam" id="TIGR01428">
    <property type="entry name" value="HAD_type_II"/>
    <property type="match status" value="1"/>
</dbReference>
<dbReference type="InterPro" id="IPR023198">
    <property type="entry name" value="PGP-like_dom2"/>
</dbReference>
<comment type="similarity">
    <text evidence="1 3">Belongs to the HAD-like hydrolase superfamily. S-2-haloalkanoic acid dehalogenase family.</text>
</comment>
<dbReference type="EMBL" id="BJLF01000022">
    <property type="protein sequence ID" value="GEA52650.1"/>
    <property type="molecule type" value="Genomic_DNA"/>
</dbReference>
<dbReference type="Pfam" id="PF00702">
    <property type="entry name" value="Hydrolase"/>
    <property type="match status" value="1"/>
</dbReference>
<dbReference type="Gene3D" id="1.10.150.240">
    <property type="entry name" value="Putative phosphatase, domain 2"/>
    <property type="match status" value="1"/>
</dbReference>
<dbReference type="SUPFAM" id="SSF56784">
    <property type="entry name" value="HAD-like"/>
    <property type="match status" value="1"/>
</dbReference>
<dbReference type="SFLD" id="SFLDG01129">
    <property type="entry name" value="C1.5:_HAD__Beta-PGM__Phosphata"/>
    <property type="match status" value="1"/>
</dbReference>
<dbReference type="PANTHER" id="PTHR43316">
    <property type="entry name" value="HYDROLASE, HALOACID DELAHOGENASE-RELATED"/>
    <property type="match status" value="1"/>
</dbReference>
<dbReference type="GO" id="GO:0018784">
    <property type="term" value="F:(S)-2-haloacid dehalogenase activity"/>
    <property type="evidence" value="ECO:0007669"/>
    <property type="project" value="UniProtKB-UniRule"/>
</dbReference>
<evidence type="ECO:0000256" key="1">
    <source>
        <dbReference type="ARBA" id="ARBA00008106"/>
    </source>
</evidence>
<dbReference type="OrthoDB" id="5865007at2"/>
<dbReference type="PRINTS" id="PR00413">
    <property type="entry name" value="HADHALOGNASE"/>
</dbReference>
<reference evidence="4 5" key="1">
    <citation type="submission" date="2019-06" db="EMBL/GenBank/DDBJ databases">
        <title>Whole genome shotgun sequence of Vibrio inusitatus NBRC 102082.</title>
        <authorList>
            <person name="Hosoyama A."/>
            <person name="Uohara A."/>
            <person name="Ohji S."/>
            <person name="Ichikawa N."/>
        </authorList>
    </citation>
    <scope>NUCLEOTIDE SEQUENCE [LARGE SCALE GENOMIC DNA]</scope>
    <source>
        <strain evidence="4 5">NBRC 102082</strain>
    </source>
</reference>
<name>A0A4Y3I105_9VIBR</name>
<dbReference type="InterPro" id="IPR006328">
    <property type="entry name" value="2-HAD"/>
</dbReference>
<dbReference type="InterPro" id="IPR051540">
    <property type="entry name" value="S-2-haloacid_dehalogenase"/>
</dbReference>
<dbReference type="Proteomes" id="UP000318717">
    <property type="component" value="Unassembled WGS sequence"/>
</dbReference>
<protein>
    <recommendedName>
        <fullName evidence="3">(S)-2-haloacid dehalogenase</fullName>
        <ecNumber evidence="3">3.8.1.2</ecNumber>
    </recommendedName>
    <alternativeName>
        <fullName evidence="3">2-haloalkanoic acid dehalogenase</fullName>
    </alternativeName>
    <alternativeName>
        <fullName evidence="3">Halocarboxylic acid halidohydrolase</fullName>
    </alternativeName>
    <alternativeName>
        <fullName evidence="3">L-2-haloacid dehalogenase</fullName>
    </alternativeName>
</protein>
<evidence type="ECO:0000256" key="2">
    <source>
        <dbReference type="ARBA" id="ARBA00022801"/>
    </source>
</evidence>
<dbReference type="InterPro" id="IPR036412">
    <property type="entry name" value="HAD-like_sf"/>
</dbReference>
<evidence type="ECO:0000313" key="5">
    <source>
        <dbReference type="Proteomes" id="UP000318717"/>
    </source>
</evidence>
<keyword evidence="5" id="KW-1185">Reference proteome</keyword>
<dbReference type="InterPro" id="IPR006439">
    <property type="entry name" value="HAD-SF_hydro_IA"/>
</dbReference>
<comment type="caution">
    <text evidence="4">The sequence shown here is derived from an EMBL/GenBank/DDBJ whole genome shotgun (WGS) entry which is preliminary data.</text>
</comment>